<sequence length="151" mass="17495">MDLQAYSGARISTIKKKLDQGEINLSNYSYCLIHVGTNDVRDFSVDRIIADFRELFVKFKSLSPHIKLYISSILPRPVDFDLTGFKCANINRQLLSVCSKYNIIFIKSYKRFLVRGRPIRSLFAFKDGGLHLNEAGLYELRRCFQHVMSHI</sequence>
<proteinExistence type="predicted"/>
<dbReference type="InterPro" id="IPR036514">
    <property type="entry name" value="SGNH_hydro_sf"/>
</dbReference>
<dbReference type="OrthoDB" id="6158907at2759"/>
<dbReference type="Gene3D" id="3.40.50.1110">
    <property type="entry name" value="SGNH hydrolase"/>
    <property type="match status" value="1"/>
</dbReference>
<keyword evidence="3" id="KW-1185">Reference proteome</keyword>
<organism evidence="2 3">
    <name type="scientific">Mytilus galloprovincialis</name>
    <name type="common">Mediterranean mussel</name>
    <dbReference type="NCBI Taxonomy" id="29158"/>
    <lineage>
        <taxon>Eukaryota</taxon>
        <taxon>Metazoa</taxon>
        <taxon>Spiralia</taxon>
        <taxon>Lophotrochozoa</taxon>
        <taxon>Mollusca</taxon>
        <taxon>Bivalvia</taxon>
        <taxon>Autobranchia</taxon>
        <taxon>Pteriomorphia</taxon>
        <taxon>Mytilida</taxon>
        <taxon>Mytiloidea</taxon>
        <taxon>Mytilidae</taxon>
        <taxon>Mytilinae</taxon>
        <taxon>Mytilus</taxon>
    </lineage>
</organism>
<reference evidence="2" key="1">
    <citation type="submission" date="2018-11" db="EMBL/GenBank/DDBJ databases">
        <authorList>
            <person name="Alioto T."/>
            <person name="Alioto T."/>
        </authorList>
    </citation>
    <scope>NUCLEOTIDE SEQUENCE</scope>
</reference>
<evidence type="ECO:0000313" key="2">
    <source>
        <dbReference type="EMBL" id="VDI52103.1"/>
    </source>
</evidence>
<dbReference type="SUPFAM" id="SSF52266">
    <property type="entry name" value="SGNH hydrolase"/>
    <property type="match status" value="1"/>
</dbReference>
<gene>
    <name evidence="2" type="ORF">MGAL_10B069702</name>
</gene>
<dbReference type="AlphaFoldDB" id="A0A8B6FQC8"/>
<evidence type="ECO:0000259" key="1">
    <source>
        <dbReference type="Pfam" id="PF13472"/>
    </source>
</evidence>
<dbReference type="EMBL" id="UYJE01007135">
    <property type="protein sequence ID" value="VDI52103.1"/>
    <property type="molecule type" value="Genomic_DNA"/>
</dbReference>
<protein>
    <recommendedName>
        <fullName evidence="1">SGNH hydrolase-type esterase domain-containing protein</fullName>
    </recommendedName>
</protein>
<dbReference type="Pfam" id="PF13472">
    <property type="entry name" value="Lipase_GDSL_2"/>
    <property type="match status" value="1"/>
</dbReference>
<name>A0A8B6FQC8_MYTGA</name>
<comment type="caution">
    <text evidence="2">The sequence shown here is derived from an EMBL/GenBank/DDBJ whole genome shotgun (WGS) entry which is preliminary data.</text>
</comment>
<evidence type="ECO:0000313" key="3">
    <source>
        <dbReference type="Proteomes" id="UP000596742"/>
    </source>
</evidence>
<dbReference type="InterPro" id="IPR013830">
    <property type="entry name" value="SGNH_hydro"/>
</dbReference>
<dbReference type="Proteomes" id="UP000596742">
    <property type="component" value="Unassembled WGS sequence"/>
</dbReference>
<feature type="domain" description="SGNH hydrolase-type esterase" evidence="1">
    <location>
        <begin position="4"/>
        <end position="136"/>
    </location>
</feature>
<accession>A0A8B6FQC8</accession>